<gene>
    <name evidence="2" type="ORF">BN946_scf185016.g75</name>
</gene>
<dbReference type="HOGENOM" id="CLU_900592_0_0_1"/>
<protein>
    <submittedName>
        <fullName evidence="2">Uncharacterized protein</fullName>
    </submittedName>
</protein>
<feature type="compositionally biased region" description="Basic residues" evidence="1">
    <location>
        <begin position="130"/>
        <end position="139"/>
    </location>
</feature>
<dbReference type="Proteomes" id="UP000029665">
    <property type="component" value="Unassembled WGS sequence"/>
</dbReference>
<dbReference type="OMA" id="TTHIDIR"/>
<accession>A0A060SNB9</accession>
<comment type="caution">
    <text evidence="2">The sequence shown here is derived from an EMBL/GenBank/DDBJ whole genome shotgun (WGS) entry which is preliminary data.</text>
</comment>
<reference evidence="2" key="1">
    <citation type="submission" date="2014-01" db="EMBL/GenBank/DDBJ databases">
        <title>The genome of the white-rot fungus Pycnoporus cinnabarinus: a basidiomycete model with a versatile arsenal for lignocellulosic biomass breakdown.</title>
        <authorList>
            <person name="Levasseur A."/>
            <person name="Lomascolo A."/>
            <person name="Ruiz-Duenas F.J."/>
            <person name="Uzan E."/>
            <person name="Piumi F."/>
            <person name="Kues U."/>
            <person name="Ram A.F.J."/>
            <person name="Murat C."/>
            <person name="Haon M."/>
            <person name="Benoit I."/>
            <person name="Arfi Y."/>
            <person name="Chevret D."/>
            <person name="Drula E."/>
            <person name="Kwon M.J."/>
            <person name="Gouret P."/>
            <person name="Lesage-Meessen L."/>
            <person name="Lombard V."/>
            <person name="Mariette J."/>
            <person name="Noirot C."/>
            <person name="Park J."/>
            <person name="Patyshakuliyeva A."/>
            <person name="Wieneger R.A.B."/>
            <person name="Wosten H.A.B."/>
            <person name="Martin F."/>
            <person name="Coutinho P.M."/>
            <person name="de Vries R."/>
            <person name="Martinez A.T."/>
            <person name="Klopp C."/>
            <person name="Pontarotti P."/>
            <person name="Henrissat B."/>
            <person name="Record E."/>
        </authorList>
    </citation>
    <scope>NUCLEOTIDE SEQUENCE [LARGE SCALE GENOMIC DNA]</scope>
    <source>
        <strain evidence="2">BRFM137</strain>
    </source>
</reference>
<proteinExistence type="predicted"/>
<evidence type="ECO:0000256" key="1">
    <source>
        <dbReference type="SAM" id="MobiDB-lite"/>
    </source>
</evidence>
<dbReference type="AlphaFoldDB" id="A0A060SNB9"/>
<keyword evidence="3" id="KW-1185">Reference proteome</keyword>
<sequence length="309" mass="33974">MSPYRKPSAKFIFQASVPVQTNVTTHIDIRVPSAPWRKKTIQPTITRRFKVHGSDAGRRAAGRSRRKHPKDEATDSEVSSSDDDNASRRSVTPTPLEGDSTGPGVGSSISASRLRTQSPRPEPFIDLKTHGSRKGKGRAIRSLSVVSGDEPFNPSSSNGSASTLRVRGGSVPPPADGPAIWTRFGVQNGEPVFVKEHRHSSTTDKDCITHWWECNSREPLREPPDIKDKSELASGDLFCNHVAGVDMPQVWICSAIKNGHPVWKPIAEGEDRPDGRKLSITPKTKKPSWVKAQWCVKQMVHRTSQASRA</sequence>
<name>A0A060SNB9_PYCCI</name>
<evidence type="ECO:0000313" key="3">
    <source>
        <dbReference type="Proteomes" id="UP000029665"/>
    </source>
</evidence>
<dbReference type="EMBL" id="CCBP010000124">
    <property type="protein sequence ID" value="CDO73918.1"/>
    <property type="molecule type" value="Genomic_DNA"/>
</dbReference>
<organism evidence="2 3">
    <name type="scientific">Pycnoporus cinnabarinus</name>
    <name type="common">Cinnabar-red polypore</name>
    <name type="synonym">Trametes cinnabarina</name>
    <dbReference type="NCBI Taxonomy" id="5643"/>
    <lineage>
        <taxon>Eukaryota</taxon>
        <taxon>Fungi</taxon>
        <taxon>Dikarya</taxon>
        <taxon>Basidiomycota</taxon>
        <taxon>Agaricomycotina</taxon>
        <taxon>Agaricomycetes</taxon>
        <taxon>Polyporales</taxon>
        <taxon>Polyporaceae</taxon>
        <taxon>Trametes</taxon>
    </lineage>
</organism>
<evidence type="ECO:0000313" key="2">
    <source>
        <dbReference type="EMBL" id="CDO73918.1"/>
    </source>
</evidence>
<dbReference type="OrthoDB" id="2755154at2759"/>
<feature type="region of interest" description="Disordered" evidence="1">
    <location>
        <begin position="38"/>
        <end position="170"/>
    </location>
</feature>
<feature type="compositionally biased region" description="Polar residues" evidence="1">
    <location>
        <begin position="153"/>
        <end position="163"/>
    </location>
</feature>
<feature type="compositionally biased region" description="Polar residues" evidence="1">
    <location>
        <begin position="107"/>
        <end position="119"/>
    </location>
</feature>